<dbReference type="InterPro" id="IPR010512">
    <property type="entry name" value="DUF1091"/>
</dbReference>
<dbReference type="Proteomes" id="UP000027135">
    <property type="component" value="Unassembled WGS sequence"/>
</dbReference>
<evidence type="ECO:0000313" key="2">
    <source>
        <dbReference type="EMBL" id="KDR16198.1"/>
    </source>
</evidence>
<keyword evidence="3" id="KW-1185">Reference proteome</keyword>
<dbReference type="EMBL" id="KK852804">
    <property type="protein sequence ID" value="KDR16198.1"/>
    <property type="molecule type" value="Genomic_DNA"/>
</dbReference>
<dbReference type="PANTHER" id="PTHR21112">
    <property type="entry name" value="CHEMOSENSORY PROTEIN A 29A-RELATED"/>
    <property type="match status" value="1"/>
</dbReference>
<dbReference type="AlphaFoldDB" id="A0A067RBY0"/>
<accession>A0A067RBY0</accession>
<gene>
    <name evidence="2" type="ORF">L798_09614</name>
</gene>
<dbReference type="PANTHER" id="PTHR21112:SF0">
    <property type="entry name" value="CHEMOSENSORY PROTEIN A 29A-RELATED"/>
    <property type="match status" value="1"/>
</dbReference>
<reference evidence="2 3" key="1">
    <citation type="journal article" date="2014" name="Nat. Commun.">
        <title>Molecular traces of alternative social organization in a termite genome.</title>
        <authorList>
            <person name="Terrapon N."/>
            <person name="Li C."/>
            <person name="Robertson H.M."/>
            <person name="Ji L."/>
            <person name="Meng X."/>
            <person name="Booth W."/>
            <person name="Chen Z."/>
            <person name="Childers C.P."/>
            <person name="Glastad K.M."/>
            <person name="Gokhale K."/>
            <person name="Gowin J."/>
            <person name="Gronenberg W."/>
            <person name="Hermansen R.A."/>
            <person name="Hu H."/>
            <person name="Hunt B.G."/>
            <person name="Huylmans A.K."/>
            <person name="Khalil S.M."/>
            <person name="Mitchell R.D."/>
            <person name="Munoz-Torres M.C."/>
            <person name="Mustard J.A."/>
            <person name="Pan H."/>
            <person name="Reese J.T."/>
            <person name="Scharf M.E."/>
            <person name="Sun F."/>
            <person name="Vogel H."/>
            <person name="Xiao J."/>
            <person name="Yang W."/>
            <person name="Yang Z."/>
            <person name="Yang Z."/>
            <person name="Zhou J."/>
            <person name="Zhu J."/>
            <person name="Brent C.S."/>
            <person name="Elsik C.G."/>
            <person name="Goodisman M.A."/>
            <person name="Liberles D.A."/>
            <person name="Roe R.M."/>
            <person name="Vargo E.L."/>
            <person name="Vilcinskas A."/>
            <person name="Wang J."/>
            <person name="Bornberg-Bauer E."/>
            <person name="Korb J."/>
            <person name="Zhang G."/>
            <person name="Liebig J."/>
        </authorList>
    </citation>
    <scope>NUCLEOTIDE SEQUENCE [LARGE SCALE GENOMIC DNA]</scope>
    <source>
        <tissue evidence="2">Whole organism</tissue>
    </source>
</reference>
<evidence type="ECO:0000256" key="1">
    <source>
        <dbReference type="SAM" id="Phobius"/>
    </source>
</evidence>
<keyword evidence="1" id="KW-1133">Transmembrane helix</keyword>
<keyword evidence="1" id="KW-0812">Transmembrane</keyword>
<sequence length="191" mass="21314">MSVGRLVTSTLVFVIATCLIIYVETAPKKRNYVLQVTRVDKPYGDGKYVSFKSLKAAKFNRTMSVLKGTFSFLQDIPEDTTVVMETYQKIGGGNYGKGPIALPETSLCNFIAADDLVYAEISRCTGLPRKCPLKKIDINIDNYDINKSNLPPELPPPNEWMAELNLTHKKTKATMLSIRLYFTIEHKGNAG</sequence>
<dbReference type="FunCoup" id="A0A067RBY0">
    <property type="interactions" value="6"/>
</dbReference>
<organism evidence="2 3">
    <name type="scientific">Zootermopsis nevadensis</name>
    <name type="common">Dampwood termite</name>
    <dbReference type="NCBI Taxonomy" id="136037"/>
    <lineage>
        <taxon>Eukaryota</taxon>
        <taxon>Metazoa</taxon>
        <taxon>Ecdysozoa</taxon>
        <taxon>Arthropoda</taxon>
        <taxon>Hexapoda</taxon>
        <taxon>Insecta</taxon>
        <taxon>Pterygota</taxon>
        <taxon>Neoptera</taxon>
        <taxon>Polyneoptera</taxon>
        <taxon>Dictyoptera</taxon>
        <taxon>Blattodea</taxon>
        <taxon>Blattoidea</taxon>
        <taxon>Termitoidae</taxon>
        <taxon>Termopsidae</taxon>
        <taxon>Zootermopsis</taxon>
    </lineage>
</organism>
<name>A0A067RBY0_ZOONE</name>
<dbReference type="Pfam" id="PF06477">
    <property type="entry name" value="DUF1091"/>
    <property type="match status" value="1"/>
</dbReference>
<dbReference type="InParanoid" id="A0A067RBY0"/>
<protein>
    <recommendedName>
        <fullName evidence="4">MD-2-related lipid-recognition domain-containing protein</fullName>
    </recommendedName>
</protein>
<dbReference type="eggNOG" id="ENOG502T0SD">
    <property type="taxonomic scope" value="Eukaryota"/>
</dbReference>
<evidence type="ECO:0008006" key="4">
    <source>
        <dbReference type="Google" id="ProtNLM"/>
    </source>
</evidence>
<evidence type="ECO:0000313" key="3">
    <source>
        <dbReference type="Proteomes" id="UP000027135"/>
    </source>
</evidence>
<dbReference type="OrthoDB" id="7925769at2759"/>
<proteinExistence type="predicted"/>
<keyword evidence="1" id="KW-0472">Membrane</keyword>
<feature type="transmembrane region" description="Helical" evidence="1">
    <location>
        <begin position="6"/>
        <end position="23"/>
    </location>
</feature>